<name>A0A1G1WB94_9BACT</name>
<keyword evidence="1" id="KW-0812">Transmembrane</keyword>
<accession>A0A1G1WB94</accession>
<keyword evidence="1" id="KW-1133">Transmembrane helix</keyword>
<evidence type="ECO:0000313" key="2">
    <source>
        <dbReference type="EMBL" id="OGY24587.1"/>
    </source>
</evidence>
<dbReference type="AlphaFoldDB" id="A0A1G1WB94"/>
<organism evidence="2 3">
    <name type="scientific">Candidatus Woykebacteria bacterium RBG_13_40_7b</name>
    <dbReference type="NCBI Taxonomy" id="1802594"/>
    <lineage>
        <taxon>Bacteria</taxon>
        <taxon>Candidatus Woykeibacteriota</taxon>
    </lineage>
</organism>
<gene>
    <name evidence="2" type="ORF">A2Y57_01885</name>
</gene>
<dbReference type="Proteomes" id="UP000177103">
    <property type="component" value="Unassembled WGS sequence"/>
</dbReference>
<protein>
    <submittedName>
        <fullName evidence="2">Uncharacterized protein</fullName>
    </submittedName>
</protein>
<sequence length="75" mass="8653">MSEALAHMGEFATSSATSDLDNHMDGWMMGGWQNMMGGWFSPFAWFWILLCLITWILIIVALVSLIRWLWKRSEG</sequence>
<keyword evidence="1" id="KW-0472">Membrane</keyword>
<dbReference type="EMBL" id="MHCQ01000020">
    <property type="protein sequence ID" value="OGY24587.1"/>
    <property type="molecule type" value="Genomic_DNA"/>
</dbReference>
<evidence type="ECO:0000256" key="1">
    <source>
        <dbReference type="SAM" id="Phobius"/>
    </source>
</evidence>
<proteinExistence type="predicted"/>
<reference evidence="2 3" key="1">
    <citation type="journal article" date="2016" name="Nat. Commun.">
        <title>Thousands of microbial genomes shed light on interconnected biogeochemical processes in an aquifer system.</title>
        <authorList>
            <person name="Anantharaman K."/>
            <person name="Brown C.T."/>
            <person name="Hug L.A."/>
            <person name="Sharon I."/>
            <person name="Castelle C.J."/>
            <person name="Probst A.J."/>
            <person name="Thomas B.C."/>
            <person name="Singh A."/>
            <person name="Wilkins M.J."/>
            <person name="Karaoz U."/>
            <person name="Brodie E.L."/>
            <person name="Williams K.H."/>
            <person name="Hubbard S.S."/>
            <person name="Banfield J.F."/>
        </authorList>
    </citation>
    <scope>NUCLEOTIDE SEQUENCE [LARGE SCALE GENOMIC DNA]</scope>
</reference>
<comment type="caution">
    <text evidence="2">The sequence shown here is derived from an EMBL/GenBank/DDBJ whole genome shotgun (WGS) entry which is preliminary data.</text>
</comment>
<evidence type="ECO:0000313" key="3">
    <source>
        <dbReference type="Proteomes" id="UP000177103"/>
    </source>
</evidence>
<feature type="transmembrane region" description="Helical" evidence="1">
    <location>
        <begin position="44"/>
        <end position="70"/>
    </location>
</feature>